<dbReference type="InterPro" id="IPR000160">
    <property type="entry name" value="GGDEF_dom"/>
</dbReference>
<dbReference type="PANTHER" id="PTHR45138">
    <property type="entry name" value="REGULATORY COMPONENTS OF SENSORY TRANSDUCTION SYSTEM"/>
    <property type="match status" value="1"/>
</dbReference>
<dbReference type="Pfam" id="PF00072">
    <property type="entry name" value="Response_reg"/>
    <property type="match status" value="1"/>
</dbReference>
<dbReference type="EMBL" id="JAPHEH010000001">
    <property type="protein sequence ID" value="MDG4475578.1"/>
    <property type="molecule type" value="Genomic_DNA"/>
</dbReference>
<reference evidence="6" key="2">
    <citation type="submission" date="2022-10" db="EMBL/GenBank/DDBJ databases">
        <authorList>
            <person name="Aronson H.S."/>
        </authorList>
    </citation>
    <scope>NUCLEOTIDE SEQUENCE</scope>
    <source>
        <strain evidence="6">RS19-109</strain>
    </source>
</reference>
<accession>A0A9X4MFS9</accession>
<dbReference type="PROSITE" id="PS50887">
    <property type="entry name" value="GGDEF"/>
    <property type="match status" value="1"/>
</dbReference>
<dbReference type="AlphaFoldDB" id="A0A9X4MFS9"/>
<dbReference type="Gene3D" id="3.30.70.270">
    <property type="match status" value="1"/>
</dbReference>
<comment type="caution">
    <text evidence="6">The sequence shown here is derived from an EMBL/GenBank/DDBJ whole genome shotgun (WGS) entry which is preliminary data.</text>
</comment>
<keyword evidence="7" id="KW-1185">Reference proteome</keyword>
<dbReference type="FunFam" id="3.30.70.270:FF:000001">
    <property type="entry name" value="Diguanylate cyclase domain protein"/>
    <property type="match status" value="1"/>
</dbReference>
<protein>
    <recommendedName>
        <fullName evidence="1">diguanylate cyclase</fullName>
        <ecNumber evidence="1">2.7.7.65</ecNumber>
    </recommendedName>
</protein>
<dbReference type="InterPro" id="IPR029787">
    <property type="entry name" value="Nucleotide_cyclase"/>
</dbReference>
<gene>
    <name evidence="6" type="ORF">OLX77_05310</name>
</gene>
<dbReference type="InterPro" id="IPR050469">
    <property type="entry name" value="Diguanylate_Cyclase"/>
</dbReference>
<evidence type="ECO:0000259" key="4">
    <source>
        <dbReference type="PROSITE" id="PS50110"/>
    </source>
</evidence>
<dbReference type="GO" id="GO:1902201">
    <property type="term" value="P:negative regulation of bacterial-type flagellum-dependent cell motility"/>
    <property type="evidence" value="ECO:0007669"/>
    <property type="project" value="TreeGrafter"/>
</dbReference>
<dbReference type="GO" id="GO:0000160">
    <property type="term" value="P:phosphorelay signal transduction system"/>
    <property type="evidence" value="ECO:0007669"/>
    <property type="project" value="InterPro"/>
</dbReference>
<dbReference type="GO" id="GO:0005886">
    <property type="term" value="C:plasma membrane"/>
    <property type="evidence" value="ECO:0007669"/>
    <property type="project" value="TreeGrafter"/>
</dbReference>
<dbReference type="GO" id="GO:0052621">
    <property type="term" value="F:diguanylate cyclase activity"/>
    <property type="evidence" value="ECO:0007669"/>
    <property type="project" value="UniProtKB-EC"/>
</dbReference>
<proteinExistence type="predicted"/>
<evidence type="ECO:0000256" key="2">
    <source>
        <dbReference type="ARBA" id="ARBA00034247"/>
    </source>
</evidence>
<dbReference type="CDD" id="cd01949">
    <property type="entry name" value="GGDEF"/>
    <property type="match status" value="1"/>
</dbReference>
<evidence type="ECO:0000313" key="7">
    <source>
        <dbReference type="Proteomes" id="UP001154240"/>
    </source>
</evidence>
<evidence type="ECO:0000259" key="5">
    <source>
        <dbReference type="PROSITE" id="PS50887"/>
    </source>
</evidence>
<dbReference type="PANTHER" id="PTHR45138:SF9">
    <property type="entry name" value="DIGUANYLATE CYCLASE DGCM-RELATED"/>
    <property type="match status" value="1"/>
</dbReference>
<feature type="modified residue" description="4-aspartylphosphate" evidence="3">
    <location>
        <position position="53"/>
    </location>
</feature>
<dbReference type="EC" id="2.7.7.65" evidence="1"/>
<name>A0A9X4MFS9_9BACT</name>
<dbReference type="NCBIfam" id="TIGR00254">
    <property type="entry name" value="GGDEF"/>
    <property type="match status" value="1"/>
</dbReference>
<dbReference type="Pfam" id="PF00990">
    <property type="entry name" value="GGDEF"/>
    <property type="match status" value="1"/>
</dbReference>
<evidence type="ECO:0000313" key="6">
    <source>
        <dbReference type="EMBL" id="MDG4475578.1"/>
    </source>
</evidence>
<dbReference type="PROSITE" id="PS50110">
    <property type="entry name" value="RESPONSE_REGULATORY"/>
    <property type="match status" value="1"/>
</dbReference>
<dbReference type="SMART" id="SM00267">
    <property type="entry name" value="GGDEF"/>
    <property type="match status" value="1"/>
</dbReference>
<keyword evidence="3" id="KW-0597">Phosphoprotein</keyword>
<dbReference type="Gene3D" id="3.40.50.2300">
    <property type="match status" value="1"/>
</dbReference>
<feature type="domain" description="GGDEF" evidence="5">
    <location>
        <begin position="161"/>
        <end position="295"/>
    </location>
</feature>
<dbReference type="InterPro" id="IPR011006">
    <property type="entry name" value="CheY-like_superfamily"/>
</dbReference>
<dbReference type="Proteomes" id="UP001154240">
    <property type="component" value="Unassembled WGS sequence"/>
</dbReference>
<feature type="domain" description="Response regulatory" evidence="4">
    <location>
        <begin position="4"/>
        <end position="118"/>
    </location>
</feature>
<reference evidence="6" key="1">
    <citation type="journal article" date="2022" name="bioRxiv">
        <title>Thiovibrio frasassiensisgen. nov., sp. nov., an autotrophic, elemental sulfur disproportionating bacterium isolated from sulfidic karst sediment, and proposal of Thiovibrionaceae fam. nov.</title>
        <authorList>
            <person name="Aronson H."/>
            <person name="Thomas C."/>
            <person name="Bhattacharyya M."/>
            <person name="Eckstein S."/>
            <person name="Jensen S."/>
            <person name="Barco R."/>
            <person name="Macalady J."/>
            <person name="Amend J."/>
        </authorList>
    </citation>
    <scope>NUCLEOTIDE SEQUENCE</scope>
    <source>
        <strain evidence="6">RS19-109</strain>
    </source>
</reference>
<dbReference type="GO" id="GO:0043709">
    <property type="term" value="P:cell adhesion involved in single-species biofilm formation"/>
    <property type="evidence" value="ECO:0007669"/>
    <property type="project" value="TreeGrafter"/>
</dbReference>
<dbReference type="SMART" id="SM00448">
    <property type="entry name" value="REC"/>
    <property type="match status" value="1"/>
</dbReference>
<organism evidence="6 7">
    <name type="scientific">Thiovibrio frasassiensis</name>
    <dbReference type="NCBI Taxonomy" id="2984131"/>
    <lineage>
        <taxon>Bacteria</taxon>
        <taxon>Pseudomonadati</taxon>
        <taxon>Thermodesulfobacteriota</taxon>
        <taxon>Desulfobulbia</taxon>
        <taxon>Desulfobulbales</taxon>
        <taxon>Thiovibrionaceae</taxon>
        <taxon>Thiovibrio</taxon>
    </lineage>
</organism>
<sequence length="308" mass="34778">MKTRILLVDDDPFILEMLKVSMTALGHAFDTAMDGEAAKGKLKEGEFSMVLTDLTMPRCDGMQLLKHVKAEYPQVEVIVITGHAETHGYTDVIRAGASDFITKPFGMDELEAKISRVIREQTLIRKLEHLSMCDMLTDLYNRRCFELKLHEEVPRAHRQGYPVFLVLLDVDRFKEYNDEYGHQAGDRVLHDIGRILVQCTRENVDWCFRFGGDEFAIIIPYANAAQVGLVADRIQERYGHEARYGVTSLTIGLAQFFRRPDTSWPEDIADLVARADKALYSGKAQGGNRVIVDASSPCPDEVVGREIP</sequence>
<dbReference type="SUPFAM" id="SSF52172">
    <property type="entry name" value="CheY-like"/>
    <property type="match status" value="1"/>
</dbReference>
<dbReference type="SUPFAM" id="SSF55073">
    <property type="entry name" value="Nucleotide cyclase"/>
    <property type="match status" value="1"/>
</dbReference>
<comment type="catalytic activity">
    <reaction evidence="2">
        <text>2 GTP = 3',3'-c-di-GMP + 2 diphosphate</text>
        <dbReference type="Rhea" id="RHEA:24898"/>
        <dbReference type="ChEBI" id="CHEBI:33019"/>
        <dbReference type="ChEBI" id="CHEBI:37565"/>
        <dbReference type="ChEBI" id="CHEBI:58805"/>
        <dbReference type="EC" id="2.7.7.65"/>
    </reaction>
</comment>
<keyword evidence="6" id="KW-0808">Transferase</keyword>
<evidence type="ECO:0000256" key="1">
    <source>
        <dbReference type="ARBA" id="ARBA00012528"/>
    </source>
</evidence>
<dbReference type="InterPro" id="IPR001789">
    <property type="entry name" value="Sig_transdc_resp-reg_receiver"/>
</dbReference>
<dbReference type="InterPro" id="IPR043128">
    <property type="entry name" value="Rev_trsase/Diguanyl_cyclase"/>
</dbReference>
<keyword evidence="6" id="KW-0548">Nucleotidyltransferase</keyword>
<dbReference type="RefSeq" id="WP_307632551.1">
    <property type="nucleotide sequence ID" value="NZ_JAPHEH010000001.1"/>
</dbReference>
<evidence type="ECO:0000256" key="3">
    <source>
        <dbReference type="PROSITE-ProRule" id="PRU00169"/>
    </source>
</evidence>